<sequence>MKTWMTAYKEEFSIDSKKEKLQELSNFLESDTHWILKSLIRLFHRHWCNWEMDKDEFFRLLHERIDKEIETKWKFYMHMEKIDYLISNFATFRWNKICLEGEIRQIILKHHWKLRLIETKSRVKNILE</sequence>
<dbReference type="AlphaFoldDB" id="K2GAN2"/>
<proteinExistence type="predicted"/>
<dbReference type="EMBL" id="AMFJ01000527">
    <property type="protein sequence ID" value="EKE27179.1"/>
    <property type="molecule type" value="Genomic_DNA"/>
</dbReference>
<evidence type="ECO:0000313" key="1">
    <source>
        <dbReference type="EMBL" id="EKE27179.1"/>
    </source>
</evidence>
<gene>
    <name evidence="1" type="ORF">ACD_4C00011G0002</name>
</gene>
<accession>K2GAN2</accession>
<comment type="caution">
    <text evidence="1">The sequence shown here is derived from an EMBL/GenBank/DDBJ whole genome shotgun (WGS) entry which is preliminary data.</text>
</comment>
<name>K2GAN2_9BACT</name>
<protein>
    <submittedName>
        <fullName evidence="1">Uncharacterized protein</fullName>
    </submittedName>
</protein>
<organism evidence="1">
    <name type="scientific">uncultured bacterium</name>
    <name type="common">gcode 4</name>
    <dbReference type="NCBI Taxonomy" id="1234023"/>
    <lineage>
        <taxon>Bacteria</taxon>
        <taxon>environmental samples</taxon>
    </lineage>
</organism>
<reference evidence="1" key="1">
    <citation type="journal article" date="2012" name="Science">
        <title>Fermentation, hydrogen, and sulfur metabolism in multiple uncultivated bacterial phyla.</title>
        <authorList>
            <person name="Wrighton K.C."/>
            <person name="Thomas B.C."/>
            <person name="Sharon I."/>
            <person name="Miller C.S."/>
            <person name="Castelle C.J."/>
            <person name="VerBerkmoes N.C."/>
            <person name="Wilkins M.J."/>
            <person name="Hettich R.L."/>
            <person name="Lipton M.S."/>
            <person name="Williams K.H."/>
            <person name="Long P.E."/>
            <person name="Banfield J.F."/>
        </authorList>
    </citation>
    <scope>NUCLEOTIDE SEQUENCE [LARGE SCALE GENOMIC DNA]</scope>
</reference>